<comment type="caution">
    <text evidence="3">The sequence shown here is derived from an EMBL/GenBank/DDBJ whole genome shotgun (WGS) entry which is preliminary data.</text>
</comment>
<evidence type="ECO:0000256" key="2">
    <source>
        <dbReference type="SAM" id="Phobius"/>
    </source>
</evidence>
<gene>
    <name evidence="3" type="ORF">THAOC_25297</name>
</gene>
<feature type="non-terminal residue" evidence="3">
    <location>
        <position position="1"/>
    </location>
</feature>
<name>K0RMP4_THAOC</name>
<organism evidence="3 4">
    <name type="scientific">Thalassiosira oceanica</name>
    <name type="common">Marine diatom</name>
    <dbReference type="NCBI Taxonomy" id="159749"/>
    <lineage>
        <taxon>Eukaryota</taxon>
        <taxon>Sar</taxon>
        <taxon>Stramenopiles</taxon>
        <taxon>Ochrophyta</taxon>
        <taxon>Bacillariophyta</taxon>
        <taxon>Coscinodiscophyceae</taxon>
        <taxon>Thalassiosirophycidae</taxon>
        <taxon>Thalassiosirales</taxon>
        <taxon>Thalassiosiraceae</taxon>
        <taxon>Thalassiosira</taxon>
    </lineage>
</organism>
<accession>K0RMP4</accession>
<feature type="region of interest" description="Disordered" evidence="1">
    <location>
        <begin position="1"/>
        <end position="37"/>
    </location>
</feature>
<keyword evidence="4" id="KW-1185">Reference proteome</keyword>
<evidence type="ECO:0000313" key="4">
    <source>
        <dbReference type="Proteomes" id="UP000266841"/>
    </source>
</evidence>
<dbReference type="AlphaFoldDB" id="K0RMP4"/>
<sequence length="118" mass="12865">PGRDDTSNAMKGEDDDKGGNGCVGNSSVQTRGTWTAVTNQPIKGRGEFFRRDAEMNRIRIRRRQITCVVFLLLSMVTSTFAQFGLSKGTPMSVPDAGEVESGGRQDGFLSEEVGFRSE</sequence>
<keyword evidence="2" id="KW-1133">Transmembrane helix</keyword>
<evidence type="ECO:0000313" key="3">
    <source>
        <dbReference type="EMBL" id="EJK55018.1"/>
    </source>
</evidence>
<feature type="compositionally biased region" description="Basic and acidic residues" evidence="1">
    <location>
        <begin position="1"/>
        <end position="18"/>
    </location>
</feature>
<keyword evidence="2" id="KW-0812">Transmembrane</keyword>
<dbReference type="Proteomes" id="UP000266841">
    <property type="component" value="Unassembled WGS sequence"/>
</dbReference>
<evidence type="ECO:0000256" key="1">
    <source>
        <dbReference type="SAM" id="MobiDB-lite"/>
    </source>
</evidence>
<reference evidence="3 4" key="1">
    <citation type="journal article" date="2012" name="Genome Biol.">
        <title>Genome and low-iron response of an oceanic diatom adapted to chronic iron limitation.</title>
        <authorList>
            <person name="Lommer M."/>
            <person name="Specht M."/>
            <person name="Roy A.S."/>
            <person name="Kraemer L."/>
            <person name="Andreson R."/>
            <person name="Gutowska M.A."/>
            <person name="Wolf J."/>
            <person name="Bergner S.V."/>
            <person name="Schilhabel M.B."/>
            <person name="Klostermeier U.C."/>
            <person name="Beiko R.G."/>
            <person name="Rosenstiel P."/>
            <person name="Hippler M."/>
            <person name="Laroche J."/>
        </authorList>
    </citation>
    <scope>NUCLEOTIDE SEQUENCE [LARGE SCALE GENOMIC DNA]</scope>
    <source>
        <strain evidence="3 4">CCMP1005</strain>
    </source>
</reference>
<feature type="transmembrane region" description="Helical" evidence="2">
    <location>
        <begin position="65"/>
        <end position="85"/>
    </location>
</feature>
<feature type="compositionally biased region" description="Polar residues" evidence="1">
    <location>
        <begin position="23"/>
        <end position="37"/>
    </location>
</feature>
<feature type="region of interest" description="Disordered" evidence="1">
    <location>
        <begin position="86"/>
        <end position="118"/>
    </location>
</feature>
<keyword evidence="2" id="KW-0472">Membrane</keyword>
<dbReference type="EMBL" id="AGNL01034874">
    <property type="protein sequence ID" value="EJK55018.1"/>
    <property type="molecule type" value="Genomic_DNA"/>
</dbReference>
<proteinExistence type="predicted"/>
<protein>
    <submittedName>
        <fullName evidence="3">Uncharacterized protein</fullName>
    </submittedName>
</protein>